<gene>
    <name evidence="2" type="ORF">S03H2_03661</name>
</gene>
<dbReference type="CDD" id="cd00338">
    <property type="entry name" value="Ser_Recombinase"/>
    <property type="match status" value="1"/>
</dbReference>
<reference evidence="2" key="1">
    <citation type="journal article" date="2014" name="Front. Microbiol.">
        <title>High frequency of phylogenetically diverse reductive dehalogenase-homologous genes in deep subseafloor sedimentary metagenomes.</title>
        <authorList>
            <person name="Kawai M."/>
            <person name="Futagami T."/>
            <person name="Toyoda A."/>
            <person name="Takaki Y."/>
            <person name="Nishi S."/>
            <person name="Hori S."/>
            <person name="Arai W."/>
            <person name="Tsubouchi T."/>
            <person name="Morono Y."/>
            <person name="Uchiyama I."/>
            <person name="Ito T."/>
            <person name="Fujiyama A."/>
            <person name="Inagaki F."/>
            <person name="Takami H."/>
        </authorList>
    </citation>
    <scope>NUCLEOTIDE SEQUENCE</scope>
    <source>
        <strain evidence="2">Expedition CK06-06</strain>
    </source>
</reference>
<dbReference type="Pfam" id="PF00239">
    <property type="entry name" value="Resolvase"/>
    <property type="match status" value="1"/>
</dbReference>
<dbReference type="SMART" id="SM00857">
    <property type="entry name" value="Resolvase"/>
    <property type="match status" value="1"/>
</dbReference>
<dbReference type="PANTHER" id="PTHR30461:SF23">
    <property type="entry name" value="DNA RECOMBINASE-RELATED"/>
    <property type="match status" value="1"/>
</dbReference>
<evidence type="ECO:0000313" key="2">
    <source>
        <dbReference type="EMBL" id="GAH30973.1"/>
    </source>
</evidence>
<feature type="domain" description="Resolvase/invertase-type recombinase catalytic" evidence="1">
    <location>
        <begin position="2"/>
        <end position="149"/>
    </location>
</feature>
<dbReference type="InterPro" id="IPR006119">
    <property type="entry name" value="Resolv_N"/>
</dbReference>
<dbReference type="GO" id="GO:0003677">
    <property type="term" value="F:DNA binding"/>
    <property type="evidence" value="ECO:0007669"/>
    <property type="project" value="InterPro"/>
</dbReference>
<dbReference type="PROSITE" id="PS51736">
    <property type="entry name" value="RECOMBINASES_3"/>
    <property type="match status" value="1"/>
</dbReference>
<dbReference type="PANTHER" id="PTHR30461">
    <property type="entry name" value="DNA-INVERTASE FROM LAMBDOID PROPHAGE"/>
    <property type="match status" value="1"/>
</dbReference>
<organism evidence="2">
    <name type="scientific">marine sediment metagenome</name>
    <dbReference type="NCBI Taxonomy" id="412755"/>
    <lineage>
        <taxon>unclassified sequences</taxon>
        <taxon>metagenomes</taxon>
        <taxon>ecological metagenomes</taxon>
    </lineage>
</organism>
<evidence type="ECO:0000259" key="1">
    <source>
        <dbReference type="PROSITE" id="PS51736"/>
    </source>
</evidence>
<dbReference type="Gene3D" id="3.40.50.1390">
    <property type="entry name" value="Resolvase, N-terminal catalytic domain"/>
    <property type="match status" value="1"/>
</dbReference>
<sequence length="310" mass="34922">MRAAIYARYSSENQSEKSIDDQIRVSKNYIKEHNMVLSDNHIYIDEAISGSLVNRPGLQALEKGMENKEFDAVVVDDLSRLSRSNHQMLTLVLKFDYHQVKLISVSDGIVTGEENSKLGIHIRGFINELYLDDLRKKTMRGLEGQKLRGFSTGETVYGYYTKPVGELKLNKRGEAKYASPSPLPSPHRERAQHMITGGGAGTRTQTGIAAFHRFSRPAPCQFGHPSLGLLDPFHSLHIGVQDLGDEDVAISILEIFQNGHYRSPYGEGLNFCMGYIVGLEFLLAVNNLVKVRFFVRYGFKLDRSKDFFKS</sequence>
<dbReference type="InterPro" id="IPR036162">
    <property type="entry name" value="Resolvase-like_N_sf"/>
</dbReference>
<dbReference type="EMBL" id="BARU01001375">
    <property type="protein sequence ID" value="GAH30973.1"/>
    <property type="molecule type" value="Genomic_DNA"/>
</dbReference>
<name>X1GD86_9ZZZZ</name>
<proteinExistence type="predicted"/>
<dbReference type="AlphaFoldDB" id="X1GD86"/>
<comment type="caution">
    <text evidence="2">The sequence shown here is derived from an EMBL/GenBank/DDBJ whole genome shotgun (WGS) entry which is preliminary data.</text>
</comment>
<protein>
    <recommendedName>
        <fullName evidence="1">Resolvase/invertase-type recombinase catalytic domain-containing protein</fullName>
    </recommendedName>
</protein>
<dbReference type="GO" id="GO:0000150">
    <property type="term" value="F:DNA strand exchange activity"/>
    <property type="evidence" value="ECO:0007669"/>
    <property type="project" value="InterPro"/>
</dbReference>
<dbReference type="InterPro" id="IPR050639">
    <property type="entry name" value="SSR_resolvase"/>
</dbReference>
<accession>X1GD86</accession>
<dbReference type="SUPFAM" id="SSF53041">
    <property type="entry name" value="Resolvase-like"/>
    <property type="match status" value="1"/>
</dbReference>